<dbReference type="AlphaFoldDB" id="A0A087MKC7"/>
<keyword evidence="2" id="KW-0732">Signal</keyword>
<protein>
    <submittedName>
        <fullName evidence="3">Uncharacterized protein</fullName>
    </submittedName>
</protein>
<gene>
    <name evidence="3" type="ORF">N788_10040</name>
</gene>
<proteinExistence type="predicted"/>
<dbReference type="PATRIC" id="fig|1121014.3.peg.766"/>
<accession>A0A087MKC7</accession>
<evidence type="ECO:0000313" key="3">
    <source>
        <dbReference type="EMBL" id="KFL37330.1"/>
    </source>
</evidence>
<sequence length="346" mass="37830">MWVGVVTAALLAAAQGATAQMQRVAIVDPSGFEQPMPAHWVQLPAGWRTQGGVIWDQNAPCGATPSFRWQASSPDGSQLLTIHPSEAWTWDNLGLPATQGQCPRTPITDVRQYLESFVQRNRPGARILDYRARPDLVRTPPPPGGNGMQWRKDGGELLIAYGGPSGERRESVAAVVLFSLTAMPGVMPGEIRQFLSAVASAPTTLSAPAGALDMDLLTHVATTGQPDPAWQARMNKHNQVIARQNQEGAATRSQIIADTGNDILDMQMRGWEERNATSDRIHARNVDAATGTSRYQDPAAGGEVRLDSYYDHNWRANDGTYLQSNDPNFDPNRDLDTEAERLERIE</sequence>
<keyword evidence="4" id="KW-1185">Reference proteome</keyword>
<reference evidence="4" key="1">
    <citation type="submission" date="2013-08" db="EMBL/GenBank/DDBJ databases">
        <title>Genome sequencing of Arenimonas donghaensis.</title>
        <authorList>
            <person name="Chen F."/>
            <person name="Wang G."/>
        </authorList>
    </citation>
    <scope>NUCLEOTIDE SEQUENCE [LARGE SCALE GENOMIC DNA]</scope>
    <source>
        <strain evidence="4">HO3-R19</strain>
    </source>
</reference>
<dbReference type="EMBL" id="AVCJ01000004">
    <property type="protein sequence ID" value="KFL37330.1"/>
    <property type="molecule type" value="Genomic_DNA"/>
</dbReference>
<reference evidence="3 4" key="2">
    <citation type="journal article" date="2015" name="Stand. Genomic Sci.">
        <title>High quality draft genomic sequence of Arenimonas donghaensis DSM 18148(T).</title>
        <authorList>
            <person name="Chen F."/>
            <person name="Wang H."/>
            <person name="Cao Y."/>
            <person name="Li X."/>
            <person name="Wang G."/>
        </authorList>
    </citation>
    <scope>NUCLEOTIDE SEQUENCE [LARGE SCALE GENOMIC DNA]</scope>
    <source>
        <strain evidence="3 4">HO3-R19</strain>
    </source>
</reference>
<comment type="caution">
    <text evidence="3">The sequence shown here is derived from an EMBL/GenBank/DDBJ whole genome shotgun (WGS) entry which is preliminary data.</text>
</comment>
<name>A0A087MKC7_9GAMM</name>
<organism evidence="3 4">
    <name type="scientific">Arenimonas donghaensis DSM 18148 = HO3-R19</name>
    <dbReference type="NCBI Taxonomy" id="1121014"/>
    <lineage>
        <taxon>Bacteria</taxon>
        <taxon>Pseudomonadati</taxon>
        <taxon>Pseudomonadota</taxon>
        <taxon>Gammaproteobacteria</taxon>
        <taxon>Lysobacterales</taxon>
        <taxon>Lysobacteraceae</taxon>
        <taxon>Arenimonas</taxon>
    </lineage>
</organism>
<dbReference type="STRING" id="1121014.N788_10040"/>
<feature type="compositionally biased region" description="Basic and acidic residues" evidence="1">
    <location>
        <begin position="331"/>
        <end position="346"/>
    </location>
</feature>
<feature type="signal peptide" evidence="2">
    <location>
        <begin position="1"/>
        <end position="19"/>
    </location>
</feature>
<evidence type="ECO:0000256" key="2">
    <source>
        <dbReference type="SAM" id="SignalP"/>
    </source>
</evidence>
<evidence type="ECO:0000256" key="1">
    <source>
        <dbReference type="SAM" id="MobiDB-lite"/>
    </source>
</evidence>
<feature type="chain" id="PRO_5001826340" evidence="2">
    <location>
        <begin position="20"/>
        <end position="346"/>
    </location>
</feature>
<feature type="region of interest" description="Disordered" evidence="1">
    <location>
        <begin position="321"/>
        <end position="346"/>
    </location>
</feature>
<dbReference type="Proteomes" id="UP000029085">
    <property type="component" value="Unassembled WGS sequence"/>
</dbReference>
<evidence type="ECO:0000313" key="4">
    <source>
        <dbReference type="Proteomes" id="UP000029085"/>
    </source>
</evidence>